<dbReference type="AlphaFoldDB" id="A0A2A3ELA5"/>
<feature type="transmembrane region" description="Helical" evidence="9">
    <location>
        <begin position="245"/>
        <end position="263"/>
    </location>
</feature>
<comment type="similarity">
    <text evidence="3">Belongs to the major royal jelly protein family.</text>
</comment>
<feature type="transmembrane region" description="Helical" evidence="9">
    <location>
        <begin position="217"/>
        <end position="239"/>
    </location>
</feature>
<dbReference type="Proteomes" id="UP000242457">
    <property type="component" value="Unassembled WGS sequence"/>
</dbReference>
<evidence type="ECO:0000256" key="3">
    <source>
        <dbReference type="ARBA" id="ARBA00009127"/>
    </source>
</evidence>
<dbReference type="Pfam" id="PF03022">
    <property type="entry name" value="MRJP"/>
    <property type="match status" value="1"/>
</dbReference>
<evidence type="ECO:0000256" key="5">
    <source>
        <dbReference type="ARBA" id="ARBA00022692"/>
    </source>
</evidence>
<keyword evidence="4" id="KW-0964">Secreted</keyword>
<dbReference type="InterPro" id="IPR005828">
    <property type="entry name" value="MFS_sugar_transport-like"/>
</dbReference>
<feature type="transmembrane region" description="Helical" evidence="9">
    <location>
        <begin position="416"/>
        <end position="439"/>
    </location>
</feature>
<keyword evidence="7 9" id="KW-1133">Transmembrane helix</keyword>
<dbReference type="Gene3D" id="1.20.1250.20">
    <property type="entry name" value="MFS general substrate transporter like domains"/>
    <property type="match status" value="1"/>
</dbReference>
<protein>
    <submittedName>
        <fullName evidence="11">Organic cation transporter protein</fullName>
    </submittedName>
</protein>
<dbReference type="SUPFAM" id="SSF103473">
    <property type="entry name" value="MFS general substrate transporter"/>
    <property type="match status" value="1"/>
</dbReference>
<evidence type="ECO:0000256" key="8">
    <source>
        <dbReference type="ARBA" id="ARBA00023136"/>
    </source>
</evidence>
<dbReference type="PANTHER" id="PTHR10009">
    <property type="entry name" value="PROTEIN YELLOW-RELATED"/>
    <property type="match status" value="1"/>
</dbReference>
<keyword evidence="5 9" id="KW-0812">Transmembrane</keyword>
<dbReference type="InterPro" id="IPR017996">
    <property type="entry name" value="MRJP/yellow-related"/>
</dbReference>
<dbReference type="InterPro" id="IPR020846">
    <property type="entry name" value="MFS_dom"/>
</dbReference>
<feature type="transmembrane region" description="Helical" evidence="9">
    <location>
        <begin position="335"/>
        <end position="356"/>
    </location>
</feature>
<feature type="domain" description="Major facilitator superfamily (MFS) profile" evidence="10">
    <location>
        <begin position="49"/>
        <end position="504"/>
    </location>
</feature>
<evidence type="ECO:0000256" key="1">
    <source>
        <dbReference type="ARBA" id="ARBA00004141"/>
    </source>
</evidence>
<evidence type="ECO:0000256" key="4">
    <source>
        <dbReference type="ARBA" id="ARBA00022525"/>
    </source>
</evidence>
<dbReference type="GO" id="GO:0005576">
    <property type="term" value="C:extracellular region"/>
    <property type="evidence" value="ECO:0007669"/>
    <property type="project" value="UniProtKB-SubCell"/>
</dbReference>
<dbReference type="InterPro" id="IPR036259">
    <property type="entry name" value="MFS_trans_sf"/>
</dbReference>
<dbReference type="EMBL" id="KZ288225">
    <property type="protein sequence ID" value="PBC31939.1"/>
    <property type="molecule type" value="Genomic_DNA"/>
</dbReference>
<feature type="transmembrane region" description="Helical" evidence="9">
    <location>
        <begin position="158"/>
        <end position="180"/>
    </location>
</feature>
<dbReference type="Gene3D" id="2.120.10.30">
    <property type="entry name" value="TolB, C-terminal domain"/>
    <property type="match status" value="1"/>
</dbReference>
<keyword evidence="12" id="KW-1185">Reference proteome</keyword>
<dbReference type="GO" id="GO:0022857">
    <property type="term" value="F:transmembrane transporter activity"/>
    <property type="evidence" value="ECO:0007669"/>
    <property type="project" value="InterPro"/>
</dbReference>
<organism evidence="11 12">
    <name type="scientific">Apis cerana cerana</name>
    <name type="common">Oriental honeybee</name>
    <dbReference type="NCBI Taxonomy" id="94128"/>
    <lineage>
        <taxon>Eukaryota</taxon>
        <taxon>Metazoa</taxon>
        <taxon>Ecdysozoa</taxon>
        <taxon>Arthropoda</taxon>
        <taxon>Hexapoda</taxon>
        <taxon>Insecta</taxon>
        <taxon>Pterygota</taxon>
        <taxon>Neoptera</taxon>
        <taxon>Endopterygota</taxon>
        <taxon>Hymenoptera</taxon>
        <taxon>Apocrita</taxon>
        <taxon>Aculeata</taxon>
        <taxon>Apoidea</taxon>
        <taxon>Anthophila</taxon>
        <taxon>Apidae</taxon>
        <taxon>Apis</taxon>
    </lineage>
</organism>
<feature type="transmembrane region" description="Helical" evidence="9">
    <location>
        <begin position="391"/>
        <end position="410"/>
    </location>
</feature>
<accession>A0A2A3ELA5</accession>
<proteinExistence type="inferred from homology"/>
<evidence type="ECO:0000313" key="12">
    <source>
        <dbReference type="Proteomes" id="UP000242457"/>
    </source>
</evidence>
<dbReference type="PROSITE" id="PS50850">
    <property type="entry name" value="MFS"/>
    <property type="match status" value="1"/>
</dbReference>
<dbReference type="STRING" id="94128.A0A2A3ELA5"/>
<evidence type="ECO:0000256" key="2">
    <source>
        <dbReference type="ARBA" id="ARBA00004613"/>
    </source>
</evidence>
<feature type="transmembrane region" description="Helical" evidence="9">
    <location>
        <begin position="186"/>
        <end position="205"/>
    </location>
</feature>
<name>A0A2A3ELA5_APICC</name>
<evidence type="ECO:0000256" key="6">
    <source>
        <dbReference type="ARBA" id="ARBA00022729"/>
    </source>
</evidence>
<sequence length="925" mass="104775">MKNTQTNIYVEVNGKQISNGKEEIVENENDEVDAVQQAIGNLGRWQIYVCLAISLVKFPIAWHQLAIVFMAPHQDYNCTSPTRTETADQCVTNVNGTLLECTEWEYDRRTFTETIISQWNLVCSRTHYANIQQSILMFGVLLGNIIFGNLADRYGRKMPLMISVVLQLASGIGCAVVPWFPALLLMKLLSALATGGTMVTSYVICMEIVGTKWRAAITVLYQIPFSLGHMSLAGLAYYFRHWQHLQIAITLPSVILLSYWWIVPESPRWLLAFGKQRAACKILQKAANINNIKNKDIPDMVKQHCLHQNSKRSDFDHKASFLDLFRTPNMRIKSLSIFFNWVVCGMGLFGMSQYIGQVGGNIFVNFTVSGAIQIPGNFVAWWAMNKLGRRITLICSNSIAGISALLLVIVSNDIEWLRLILVCLGIVGMSVSFTTVYLFSGELFPTVVRNIGVGTSSMCARIGSITAPFVVSLDHIQTWLPPACFGILPLLGAALCFLLPETVGCTLPETLQDDMWHFLWIVFLVLANGEEIKTIYSWNVIEYNFPNDNIRNTLISNGDYIEENNMPNGIQIWNDKVFITIPRWKNGVPSNLNFFLKNDGSESPKLNPYPNWEMNNINKVDSIINIIRVRVDACDRLWGVDTGVDDILGNNTVIHQPRIIIIDLKTDKILRIYPLKSSDQTSDSFFVDLVIDVDPNNCDNTYAYISDLGGYALVVYSWAKNDSWRITHNFFYFDPRYGNYNINGFNFQWKDGLFGLSLSALQTDGYKILYFHAMSSIAEFSVSTEVLQDHTLEKSSDYYAFHFEGEKGPNSQGPSSVIDTNTGVDYFTQINRNGIACWDTTTELNPNTFILVAEDNTTMVFCNDLSIDRSSNTMYVLSDNFQQLLFSKYDVKKHNFFITVFDLDFLTNACKKKDDKPKRRLPHIL</sequence>
<dbReference type="Pfam" id="PF00083">
    <property type="entry name" value="Sugar_tr"/>
    <property type="match status" value="1"/>
</dbReference>
<dbReference type="SUPFAM" id="SSF75011">
    <property type="entry name" value="3-carboxy-cis,cis-mucoante lactonizing enzyme"/>
    <property type="match status" value="1"/>
</dbReference>
<gene>
    <name evidence="11" type="ORF">APICC_05636</name>
</gene>
<evidence type="ECO:0000256" key="7">
    <source>
        <dbReference type="ARBA" id="ARBA00022989"/>
    </source>
</evidence>
<evidence type="ECO:0000259" key="10">
    <source>
        <dbReference type="PROSITE" id="PS50850"/>
    </source>
</evidence>
<feature type="transmembrane region" description="Helical" evidence="9">
    <location>
        <begin position="134"/>
        <end position="151"/>
    </location>
</feature>
<reference evidence="11 12" key="1">
    <citation type="submission" date="2014-07" db="EMBL/GenBank/DDBJ databases">
        <title>Genomic and transcriptomic analysis on Apis cerana provide comprehensive insights into honey bee biology.</title>
        <authorList>
            <person name="Diao Q."/>
            <person name="Sun L."/>
            <person name="Zheng H."/>
            <person name="Zheng H."/>
            <person name="Xu S."/>
            <person name="Wang S."/>
            <person name="Zeng Z."/>
            <person name="Hu F."/>
            <person name="Su S."/>
            <person name="Wu J."/>
        </authorList>
    </citation>
    <scope>NUCLEOTIDE SEQUENCE [LARGE SCALE GENOMIC DNA]</scope>
    <source>
        <tissue evidence="11">Pupae without intestine</tissue>
    </source>
</reference>
<dbReference type="CDD" id="cd17317">
    <property type="entry name" value="MFS_SLC22"/>
    <property type="match status" value="1"/>
</dbReference>
<keyword evidence="6" id="KW-0732">Signal</keyword>
<evidence type="ECO:0000313" key="11">
    <source>
        <dbReference type="EMBL" id="PBC31939.1"/>
    </source>
</evidence>
<evidence type="ECO:0000256" key="9">
    <source>
        <dbReference type="SAM" id="Phobius"/>
    </source>
</evidence>
<dbReference type="PANTHER" id="PTHR10009:SF18">
    <property type="entry name" value="PROTEIN YELLOW-LIKE PROTEIN"/>
    <property type="match status" value="1"/>
</dbReference>
<dbReference type="InterPro" id="IPR011042">
    <property type="entry name" value="6-blade_b-propeller_TolB-like"/>
</dbReference>
<dbReference type="GO" id="GO:0016020">
    <property type="term" value="C:membrane"/>
    <property type="evidence" value="ECO:0007669"/>
    <property type="project" value="UniProtKB-SubCell"/>
</dbReference>
<dbReference type="OrthoDB" id="5296287at2759"/>
<comment type="subcellular location">
    <subcellularLocation>
        <location evidence="1">Membrane</location>
        <topology evidence="1">Multi-pass membrane protein</topology>
    </subcellularLocation>
    <subcellularLocation>
        <location evidence="2">Secreted</location>
    </subcellularLocation>
</comment>
<keyword evidence="8 9" id="KW-0472">Membrane</keyword>